<proteinExistence type="inferred from homology"/>
<dbReference type="InterPro" id="IPR046373">
    <property type="entry name" value="Acyl-CoA_Oxase/DH_mid-dom_sf"/>
</dbReference>
<dbReference type="GO" id="GO:0003995">
    <property type="term" value="F:acyl-CoA dehydrogenase activity"/>
    <property type="evidence" value="ECO:0007669"/>
    <property type="project" value="TreeGrafter"/>
</dbReference>
<dbReference type="CDD" id="cd00567">
    <property type="entry name" value="ACAD"/>
    <property type="match status" value="1"/>
</dbReference>
<reference evidence="8 9" key="1">
    <citation type="submission" date="2013-09" db="EMBL/GenBank/DDBJ databases">
        <title>Whole genome shotgun sequence of Novosphingobium tardaugens NBRC 16725.</title>
        <authorList>
            <person name="Isaki S."/>
            <person name="Hosoyama A."/>
            <person name="Tsuchikane K."/>
            <person name="Katsumata H."/>
            <person name="Ando Y."/>
            <person name="Yamazaki S."/>
            <person name="Fujita N."/>
        </authorList>
    </citation>
    <scope>NUCLEOTIDE SEQUENCE [LARGE SCALE GENOMIC DNA]</scope>
    <source>
        <strain evidence="8 9">NBRC 16725</strain>
    </source>
</reference>
<dbReference type="InterPro" id="IPR013786">
    <property type="entry name" value="AcylCoA_DH/ox_N"/>
</dbReference>
<dbReference type="Proteomes" id="UP000016568">
    <property type="component" value="Unassembled WGS sequence"/>
</dbReference>
<dbReference type="GO" id="GO:0050660">
    <property type="term" value="F:flavin adenine dinucleotide binding"/>
    <property type="evidence" value="ECO:0007669"/>
    <property type="project" value="InterPro"/>
</dbReference>
<dbReference type="Gene3D" id="1.10.540.10">
    <property type="entry name" value="Acyl-CoA dehydrogenase/oxidase, N-terminal domain"/>
    <property type="match status" value="1"/>
</dbReference>
<dbReference type="InterPro" id="IPR036250">
    <property type="entry name" value="AcylCo_DH-like_C"/>
</dbReference>
<gene>
    <name evidence="8" type="ORF">NT2_07_00230</name>
</gene>
<keyword evidence="5" id="KW-0560">Oxidoreductase</keyword>
<evidence type="ECO:0000256" key="2">
    <source>
        <dbReference type="ARBA" id="ARBA00009347"/>
    </source>
</evidence>
<keyword evidence="4" id="KW-0274">FAD</keyword>
<protein>
    <submittedName>
        <fullName evidence="8">Putative acyl-CoA dehydrogenase</fullName>
    </submittedName>
</protein>
<dbReference type="SUPFAM" id="SSF47203">
    <property type="entry name" value="Acyl-CoA dehydrogenase C-terminal domain-like"/>
    <property type="match status" value="1"/>
</dbReference>
<dbReference type="SUPFAM" id="SSF56645">
    <property type="entry name" value="Acyl-CoA dehydrogenase NM domain-like"/>
    <property type="match status" value="1"/>
</dbReference>
<dbReference type="InterPro" id="IPR009100">
    <property type="entry name" value="AcylCoA_DH/oxidase_NM_dom_sf"/>
</dbReference>
<evidence type="ECO:0000256" key="3">
    <source>
        <dbReference type="ARBA" id="ARBA00022630"/>
    </source>
</evidence>
<comment type="similarity">
    <text evidence="2">Belongs to the acyl-CoA dehydrogenase family.</text>
</comment>
<evidence type="ECO:0000256" key="4">
    <source>
        <dbReference type="ARBA" id="ARBA00022827"/>
    </source>
</evidence>
<organism evidence="8 9">
    <name type="scientific">Caenibius tardaugens NBRC 16725</name>
    <dbReference type="NCBI Taxonomy" id="1219035"/>
    <lineage>
        <taxon>Bacteria</taxon>
        <taxon>Pseudomonadati</taxon>
        <taxon>Pseudomonadota</taxon>
        <taxon>Alphaproteobacteria</taxon>
        <taxon>Sphingomonadales</taxon>
        <taxon>Erythrobacteraceae</taxon>
        <taxon>Caenibius</taxon>
    </lineage>
</organism>
<dbReference type="KEGG" id="ntd:EGO55_06655"/>
<dbReference type="Pfam" id="PF00441">
    <property type="entry name" value="Acyl-CoA_dh_1"/>
    <property type="match status" value="1"/>
</dbReference>
<dbReference type="RefSeq" id="WP_021690841.1">
    <property type="nucleotide sequence ID" value="NZ_BASZ01000007.1"/>
</dbReference>
<evidence type="ECO:0000259" key="6">
    <source>
        <dbReference type="Pfam" id="PF00441"/>
    </source>
</evidence>
<evidence type="ECO:0000313" key="8">
    <source>
        <dbReference type="EMBL" id="GAD50023.1"/>
    </source>
</evidence>
<evidence type="ECO:0000256" key="1">
    <source>
        <dbReference type="ARBA" id="ARBA00001974"/>
    </source>
</evidence>
<dbReference type="eggNOG" id="COG1960">
    <property type="taxonomic scope" value="Bacteria"/>
</dbReference>
<dbReference type="OrthoDB" id="7328575at2"/>
<sequence length="371" mass="40055">MNFDLNEDEEMLKALAERFVTDIYDFENRRSFLAATNGYSQDNWQLLSELGLIGAVFDEADGGLSLDATGIATVFEALGRGLVVEPLIDNIVLAGRLFAATADTVLRESWLADVVSGERRIALAHSENHSRAGRLWVETAARTNGSATRLSGSKNCVPAGAGADGYIVSGRTSGAPDAAEGIALYFVPADATGLRREAWRMADGSSAVSLALDNVEVRPEHHLAGGWAAVEQAEDLANLARAAEALGIMERIFAETLDYLKTREQFGVKLGSFQALQHRMATQYSVLEQCRGLLNLAQISYGTDSFSSNVKGLRAFISPASVTLGQETIQMHGGMGITDELLIGHAHRRLLLLSRWPDTPSVALERYAATR</sequence>
<dbReference type="AlphaFoldDB" id="U3A5J6"/>
<dbReference type="InterPro" id="IPR009075">
    <property type="entry name" value="AcylCo_DH/oxidase_C"/>
</dbReference>
<keyword evidence="9" id="KW-1185">Reference proteome</keyword>
<evidence type="ECO:0000313" key="9">
    <source>
        <dbReference type="Proteomes" id="UP000016568"/>
    </source>
</evidence>
<feature type="domain" description="Acyl-CoA dehydrogenase/oxidase C-terminal" evidence="6">
    <location>
        <begin position="225"/>
        <end position="353"/>
    </location>
</feature>
<name>U3A5J6_9SPHN</name>
<dbReference type="Gene3D" id="1.20.140.10">
    <property type="entry name" value="Butyryl-CoA Dehydrogenase, subunit A, domain 3"/>
    <property type="match status" value="1"/>
</dbReference>
<feature type="domain" description="Acyl-CoA dehydrogenase/oxidase N-terminal" evidence="7">
    <location>
        <begin position="6"/>
        <end position="118"/>
    </location>
</feature>
<comment type="caution">
    <text evidence="8">The sequence shown here is derived from an EMBL/GenBank/DDBJ whole genome shotgun (WGS) entry which is preliminary data.</text>
</comment>
<accession>U3A5J6</accession>
<dbReference type="PANTHER" id="PTHR43884:SF20">
    <property type="entry name" value="ACYL-COA DEHYDROGENASE FADE28"/>
    <property type="match status" value="1"/>
</dbReference>
<evidence type="ECO:0000256" key="5">
    <source>
        <dbReference type="ARBA" id="ARBA00023002"/>
    </source>
</evidence>
<comment type="cofactor">
    <cofactor evidence="1">
        <name>FAD</name>
        <dbReference type="ChEBI" id="CHEBI:57692"/>
    </cofactor>
</comment>
<evidence type="ECO:0000259" key="7">
    <source>
        <dbReference type="Pfam" id="PF02771"/>
    </source>
</evidence>
<dbReference type="EMBL" id="BASZ01000007">
    <property type="protein sequence ID" value="GAD50023.1"/>
    <property type="molecule type" value="Genomic_DNA"/>
</dbReference>
<dbReference type="Pfam" id="PF02771">
    <property type="entry name" value="Acyl-CoA_dh_N"/>
    <property type="match status" value="1"/>
</dbReference>
<dbReference type="PANTHER" id="PTHR43884">
    <property type="entry name" value="ACYL-COA DEHYDROGENASE"/>
    <property type="match status" value="1"/>
</dbReference>
<keyword evidence="3" id="KW-0285">Flavoprotein</keyword>
<dbReference type="Gene3D" id="2.40.110.10">
    <property type="entry name" value="Butyryl-CoA Dehydrogenase, subunit A, domain 2"/>
    <property type="match status" value="1"/>
</dbReference>
<dbReference type="InterPro" id="IPR037069">
    <property type="entry name" value="AcylCoA_DH/ox_N_sf"/>
</dbReference>